<dbReference type="AlphaFoldDB" id="A0A7W2JJM6"/>
<evidence type="ECO:0000313" key="2">
    <source>
        <dbReference type="Proteomes" id="UP000556620"/>
    </source>
</evidence>
<gene>
    <name evidence="1" type="ORF">H4C44_13385</name>
</gene>
<dbReference type="RefSeq" id="WP_182367445.1">
    <property type="nucleotide sequence ID" value="NZ_JACGCU010000020.1"/>
</dbReference>
<reference evidence="1 2" key="1">
    <citation type="submission" date="2020-07" db="EMBL/GenBank/DDBJ databases">
        <title>Diversity of carbapenemase encoding genes among Pseudomonas putida group clinical isolates in a tertiary Brazilian hospital.</title>
        <authorList>
            <person name="Alberto-Lei F."/>
            <person name="Nodari C.S."/>
            <person name="Streling A.P."/>
            <person name="Paulino J.T."/>
            <person name="Bessa-Neto F.O."/>
            <person name="Cayo R."/>
            <person name="Gales A.C."/>
        </authorList>
    </citation>
    <scope>NUCLEOTIDE SEQUENCE [LARGE SCALE GENOMIC DNA]</scope>
    <source>
        <strain evidence="1 2">14535</strain>
    </source>
</reference>
<proteinExistence type="predicted"/>
<name>A0A7W2JJM6_9PSED</name>
<evidence type="ECO:0000313" key="1">
    <source>
        <dbReference type="EMBL" id="MBA6060164.1"/>
    </source>
</evidence>
<accession>A0A7W2JJM6</accession>
<dbReference type="Proteomes" id="UP000556620">
    <property type="component" value="Unassembled WGS sequence"/>
</dbReference>
<protein>
    <submittedName>
        <fullName evidence="1">Uncharacterized protein</fullName>
    </submittedName>
</protein>
<dbReference type="EMBL" id="JACGCU010000020">
    <property type="protein sequence ID" value="MBA6060164.1"/>
    <property type="molecule type" value="Genomic_DNA"/>
</dbReference>
<organism evidence="1 2">
    <name type="scientific">Pseudomonas juntendi</name>
    <dbReference type="NCBI Taxonomy" id="2666183"/>
    <lineage>
        <taxon>Bacteria</taxon>
        <taxon>Pseudomonadati</taxon>
        <taxon>Pseudomonadota</taxon>
        <taxon>Gammaproteobacteria</taxon>
        <taxon>Pseudomonadales</taxon>
        <taxon>Pseudomonadaceae</taxon>
        <taxon>Pseudomonas</taxon>
    </lineage>
</organism>
<sequence length="746" mass="85540">MTAPIDTIIPASDIDHLLGIPDVNILDVDTVTCSKGKRITCRYLKSPYFDMGSELCKSLHILFVSFSTDANQSNIYGLRSGIELLLEFVAGVNLRSPIQLQIKKYTDINTEVFRGYQDFIAREKHSPANAVKLKTAFNKVGDMGILPRLILPAIDIIAKNKTEPLYKDGFETLQTACSTHITGLYKKLLFREEVEKAKPYVASEVMDEIRPAPTRKRLLEWQKHVEVMKRDAHRDSYRHRFARCPDPEIRALAKDPDGIKKFKAIYKAEQPNIEFDGLTDPFDKGATGWVLDYARTVKTLLTHNFPFSGSREDIAKKYEQSQLQKLEDDCSDIIKIILYRTSTANLKKSKIRVLSIDEVLGLYYPTVEDMTSLLTFMMFQSGWNKETVLSLDQGSYEHPLTGVIEEAIKVVYSEKNRSQNNDKPFEKPKRIHLPSRSDDPLSFYNLVGLCQRLTEPLAIHPLDRVPAAAEEDKMNPLFYCIRLKADWLKGGRYTSIAYIPTFLVGIKNLLKMYEVVDNGKRLENAKELTKRLRPTWLLHKKKNNPISLLSTTMGHSDRDTTDIFYDDSGAARQERLQRLRSELEEIIRLLRARQFKGMLSKHAQAEASAQLKIYHLPGHDRPMWGCASQYGPDWPGVELIASTGKKCYSIPNCIFCSQMRVFQDTLPFLIERAAHLQEILDEGDIGDIGFDTRFTKELEAIHYVLDNWGDDEDIKAAARYRRRRTPLLPRDLKILEIIFESEDYNI</sequence>
<comment type="caution">
    <text evidence="1">The sequence shown here is derived from an EMBL/GenBank/DDBJ whole genome shotgun (WGS) entry which is preliminary data.</text>
</comment>